<dbReference type="AlphaFoldDB" id="A0A174RC58"/>
<reference evidence="1 2" key="1">
    <citation type="submission" date="2015-09" db="EMBL/GenBank/DDBJ databases">
        <authorList>
            <consortium name="Pathogen Informatics"/>
        </authorList>
    </citation>
    <scope>NUCLEOTIDE SEQUENCE [LARGE SCALE GENOMIC DNA]</scope>
    <source>
        <strain evidence="1 2">2789STDY5834956</strain>
    </source>
</reference>
<evidence type="ECO:0000313" key="1">
    <source>
        <dbReference type="EMBL" id="CUP80610.1"/>
    </source>
</evidence>
<organism evidence="1 2">
    <name type="scientific">Clostridium baratii</name>
    <dbReference type="NCBI Taxonomy" id="1561"/>
    <lineage>
        <taxon>Bacteria</taxon>
        <taxon>Bacillati</taxon>
        <taxon>Bacillota</taxon>
        <taxon>Clostridia</taxon>
        <taxon>Eubacteriales</taxon>
        <taxon>Clostridiaceae</taxon>
        <taxon>Clostridium</taxon>
    </lineage>
</organism>
<name>A0A174RC58_9CLOT</name>
<proteinExistence type="predicted"/>
<evidence type="ECO:0008006" key="3">
    <source>
        <dbReference type="Google" id="ProtNLM"/>
    </source>
</evidence>
<protein>
    <recommendedName>
        <fullName evidence="3">DUF4177 domain-containing protein</fullName>
    </recommendedName>
</protein>
<evidence type="ECO:0000313" key="2">
    <source>
        <dbReference type="Proteomes" id="UP000095563"/>
    </source>
</evidence>
<dbReference type="InterPro" id="IPR025234">
    <property type="entry name" value="YjzH-like"/>
</dbReference>
<dbReference type="Pfam" id="PF13783">
    <property type="entry name" value="DUF4177"/>
    <property type="match status" value="1"/>
</dbReference>
<accession>A0A174RC58</accession>
<sequence>MYEYKFIEVPIERNLKSKRGDSFNKCKEIIIEEGKKGWEFKQVVVPANEKTGVTLPYCYQIIFQKKVNEE</sequence>
<gene>
    <name evidence="1" type="ORF">ERS852568_00870</name>
</gene>
<dbReference type="Proteomes" id="UP000095563">
    <property type="component" value="Unassembled WGS sequence"/>
</dbReference>
<dbReference type="RefSeq" id="WP_055206869.1">
    <property type="nucleotide sequence ID" value="NZ_CZBO01000001.1"/>
</dbReference>
<dbReference type="EMBL" id="CZBO01000001">
    <property type="protein sequence ID" value="CUP80610.1"/>
    <property type="molecule type" value="Genomic_DNA"/>
</dbReference>